<reference evidence="3" key="1">
    <citation type="submission" date="2016-10" db="EMBL/GenBank/DDBJ databases">
        <authorList>
            <person name="Varghese N."/>
            <person name="Submissions S."/>
        </authorList>
    </citation>
    <scope>NUCLEOTIDE SEQUENCE [LARGE SCALE GENOMIC DNA]</scope>
    <source>
        <strain evidence="3">DSM 29303</strain>
    </source>
</reference>
<dbReference type="InterPro" id="IPR049625">
    <property type="entry name" value="Glyco_transf_61_cat"/>
</dbReference>
<gene>
    <name evidence="2" type="ORF">SAMN05444276_103153</name>
</gene>
<name>A0A1H2ZN23_9RHOB</name>
<dbReference type="STRING" id="1545044.SAMN05444276_103153"/>
<dbReference type="Proteomes" id="UP000182944">
    <property type="component" value="Unassembled WGS sequence"/>
</dbReference>
<dbReference type="OrthoDB" id="6935590at2"/>
<dbReference type="RefSeq" id="WP_052176410.1">
    <property type="nucleotide sequence ID" value="NZ_CP051542.1"/>
</dbReference>
<dbReference type="GO" id="GO:0016757">
    <property type="term" value="F:glycosyltransferase activity"/>
    <property type="evidence" value="ECO:0007669"/>
    <property type="project" value="InterPro"/>
</dbReference>
<dbReference type="EMBL" id="FNNA01000003">
    <property type="protein sequence ID" value="SDX18783.1"/>
    <property type="molecule type" value="Genomic_DNA"/>
</dbReference>
<sequence length="349" mass="37758">MLSFAPAVQRLRSRLGRALPDIAAVAEIDEAEPGGRFEVPAALALPGIYDRVRRTEFADRDSALRHLRGGYAVDEAPTRVLRLRDVDLVDGTLYCAGAARPLRRMAGRRPAYRRPVEHSGAVLAESWVGNSYFGNWLADDCVTALLAETRALPHVTTRSPAGHVAEYERRMGLNPARVTEAHFCRLEVIDDLGANPSQRARARAQRARLLRGADPAPHPGVFLLRGRSGHVRELEGELALAEMLAARRGITVIDPQREDAATLIDACAGARVAVGVEGSQMVHALVAMGPGTAFLALQPPDRVVAGMKLMTDRRDQHYALLVGDGPPEAFRIDPDELLASFDLAAEAAA</sequence>
<evidence type="ECO:0000259" key="1">
    <source>
        <dbReference type="Pfam" id="PF04577"/>
    </source>
</evidence>
<proteinExistence type="predicted"/>
<evidence type="ECO:0000313" key="3">
    <source>
        <dbReference type="Proteomes" id="UP000182944"/>
    </source>
</evidence>
<accession>A0A1H2ZN23</accession>
<keyword evidence="3" id="KW-1185">Reference proteome</keyword>
<feature type="domain" description="Glycosyltransferase 61 catalytic" evidence="1">
    <location>
        <begin position="181"/>
        <end position="294"/>
    </location>
</feature>
<evidence type="ECO:0000313" key="2">
    <source>
        <dbReference type="EMBL" id="SDX18783.1"/>
    </source>
</evidence>
<dbReference type="AlphaFoldDB" id="A0A1H2ZN23"/>
<protein>
    <recommendedName>
        <fullName evidence="1">Glycosyltransferase 61 catalytic domain-containing protein</fullName>
    </recommendedName>
</protein>
<organism evidence="2 3">
    <name type="scientific">Paracoccus sanguinis</name>
    <dbReference type="NCBI Taxonomy" id="1545044"/>
    <lineage>
        <taxon>Bacteria</taxon>
        <taxon>Pseudomonadati</taxon>
        <taxon>Pseudomonadota</taxon>
        <taxon>Alphaproteobacteria</taxon>
        <taxon>Rhodobacterales</taxon>
        <taxon>Paracoccaceae</taxon>
        <taxon>Paracoccus</taxon>
    </lineage>
</organism>
<dbReference type="Pfam" id="PF04577">
    <property type="entry name" value="Glyco_transf_61"/>
    <property type="match status" value="1"/>
</dbReference>